<keyword evidence="3" id="KW-1185">Reference proteome</keyword>
<name>A0ABW3AEZ2_9MICO</name>
<organism evidence="2 3">
    <name type="scientific">Microbacterium insulae</name>
    <dbReference type="NCBI Taxonomy" id="483014"/>
    <lineage>
        <taxon>Bacteria</taxon>
        <taxon>Bacillati</taxon>
        <taxon>Actinomycetota</taxon>
        <taxon>Actinomycetes</taxon>
        <taxon>Micrococcales</taxon>
        <taxon>Microbacteriaceae</taxon>
        <taxon>Microbacterium</taxon>
    </lineage>
</organism>
<feature type="transmembrane region" description="Helical" evidence="1">
    <location>
        <begin position="290"/>
        <end position="309"/>
    </location>
</feature>
<sequence>MNARPVTSRGGGRLRRLPLPTIADGTSRVTTFELFFDLVYVFAFTQVSRLMAETHSAVGVAQALIVLSLMWWTWVGFSWISNSASADQPFLRTVMSAAMIAVFVAALTIPEAYEDLAGGWSGPLVFACAYAAVRIIHVGLYAVVGWRSPALLRQLGIFMVAMIPAVALVVTGALVGGVMQVWLWLIAIVYDVAATRVGSALGQGWRLPSAEHWAERHGLVVILALGESIVAIGVGVAQEPIDLPIVVGSALSVVVSVLLWWSYFARLAVAGEEALLARDEKKRALLGSDAYSYAHFVIIAGIIVTALGIEDAMKHIADAEPFGWFGAAALGGGIATFALGTIVFAVLIGQRRFVMRAVEAGVVLLSIPLLAAVPPLAALAIAVTLMAVVALVETRLHRGGAHRA</sequence>
<feature type="transmembrane region" description="Helical" evidence="1">
    <location>
        <begin position="155"/>
        <end position="175"/>
    </location>
</feature>
<dbReference type="PANTHER" id="PTHR36840">
    <property type="entry name" value="BLL5714 PROTEIN"/>
    <property type="match status" value="1"/>
</dbReference>
<feature type="transmembrane region" description="Helical" evidence="1">
    <location>
        <begin position="321"/>
        <end position="346"/>
    </location>
</feature>
<gene>
    <name evidence="2" type="ORF">ACFQ0P_03530</name>
</gene>
<dbReference type="Pfam" id="PF06772">
    <property type="entry name" value="LtrA"/>
    <property type="match status" value="1"/>
</dbReference>
<reference evidence="3" key="1">
    <citation type="journal article" date="2019" name="Int. J. Syst. Evol. Microbiol.">
        <title>The Global Catalogue of Microorganisms (GCM) 10K type strain sequencing project: providing services to taxonomists for standard genome sequencing and annotation.</title>
        <authorList>
            <consortium name="The Broad Institute Genomics Platform"/>
            <consortium name="The Broad Institute Genome Sequencing Center for Infectious Disease"/>
            <person name="Wu L."/>
            <person name="Ma J."/>
        </authorList>
    </citation>
    <scope>NUCLEOTIDE SEQUENCE [LARGE SCALE GENOMIC DNA]</scope>
    <source>
        <strain evidence="3">CCUG 54523</strain>
    </source>
</reference>
<evidence type="ECO:0000313" key="2">
    <source>
        <dbReference type="EMBL" id="MFD0789457.1"/>
    </source>
</evidence>
<accession>A0ABW3AEZ2</accession>
<feature type="transmembrane region" description="Helical" evidence="1">
    <location>
        <begin position="121"/>
        <end position="143"/>
    </location>
</feature>
<evidence type="ECO:0000313" key="3">
    <source>
        <dbReference type="Proteomes" id="UP001597055"/>
    </source>
</evidence>
<feature type="transmembrane region" description="Helical" evidence="1">
    <location>
        <begin position="219"/>
        <end position="237"/>
    </location>
</feature>
<comment type="caution">
    <text evidence="2">The sequence shown here is derived from an EMBL/GenBank/DDBJ whole genome shotgun (WGS) entry which is preliminary data.</text>
</comment>
<feature type="transmembrane region" description="Helical" evidence="1">
    <location>
        <begin position="243"/>
        <end position="269"/>
    </location>
</feature>
<dbReference type="PANTHER" id="PTHR36840:SF1">
    <property type="entry name" value="BLL5714 PROTEIN"/>
    <property type="match status" value="1"/>
</dbReference>
<dbReference type="Proteomes" id="UP001597055">
    <property type="component" value="Unassembled WGS sequence"/>
</dbReference>
<feature type="transmembrane region" description="Helical" evidence="1">
    <location>
        <begin position="58"/>
        <end position="77"/>
    </location>
</feature>
<dbReference type="RefSeq" id="WP_204980454.1">
    <property type="nucleotide sequence ID" value="NZ_JBHTII010000001.1"/>
</dbReference>
<evidence type="ECO:0000256" key="1">
    <source>
        <dbReference type="SAM" id="Phobius"/>
    </source>
</evidence>
<protein>
    <submittedName>
        <fullName evidence="2">Low temperature requirement protein A</fullName>
    </submittedName>
</protein>
<proteinExistence type="predicted"/>
<keyword evidence="1" id="KW-1133">Transmembrane helix</keyword>
<dbReference type="EMBL" id="JBHTII010000001">
    <property type="protein sequence ID" value="MFD0789457.1"/>
    <property type="molecule type" value="Genomic_DNA"/>
</dbReference>
<keyword evidence="1" id="KW-0472">Membrane</keyword>
<feature type="transmembrane region" description="Helical" evidence="1">
    <location>
        <begin position="89"/>
        <end position="109"/>
    </location>
</feature>
<keyword evidence="1" id="KW-0812">Transmembrane</keyword>
<dbReference type="InterPro" id="IPR010640">
    <property type="entry name" value="Low_temperature_requirement_A"/>
</dbReference>